<accession>A0A2A9DPL0</accession>
<dbReference type="Gene3D" id="3.60.15.10">
    <property type="entry name" value="Ribonuclease Z/Hydroxyacylglutathione hydrolase-like"/>
    <property type="match status" value="1"/>
</dbReference>
<evidence type="ECO:0000313" key="3">
    <source>
        <dbReference type="Proteomes" id="UP000221653"/>
    </source>
</evidence>
<dbReference type="Proteomes" id="UP000221653">
    <property type="component" value="Unassembled WGS sequence"/>
</dbReference>
<keyword evidence="3" id="KW-1185">Reference proteome</keyword>
<proteinExistence type="predicted"/>
<sequence length="257" mass="27499">MKVTILGSSGSLAAPGNAASGYFIQPDADTPGVIMDLGPGTLAELQNIGDPSQAHVLFSHLHADHCLDFPSLLVWRRYHPDAAAKGRNLLHGPSTTPVHLGRISSDEQPDGVDDFSDTFAFAAWEHGRQEIVEKLLVTPYEAVHPVEAYAIRVEEPSTGASLAYTGDSAWTDNLVDAARGVDLLLAEATWGNTCEGKVRGMHLCGHEAGALARKAGAKRLVVVHVPPWIDPQEAVDAAAEEFDGPIEFGHPRSEYVL</sequence>
<dbReference type="RefSeq" id="WP_048380160.1">
    <property type="nucleotide sequence ID" value="NZ_LDYE01000006.1"/>
</dbReference>
<protein>
    <submittedName>
        <fullName evidence="2">Ribonuclease BN (tRNA processing enzyme)</fullName>
    </submittedName>
</protein>
<dbReference type="InterPro" id="IPR036866">
    <property type="entry name" value="RibonucZ/Hydroxyglut_hydro"/>
</dbReference>
<dbReference type="STRING" id="1724.GCA_001044175_01774"/>
<dbReference type="SUPFAM" id="SSF56281">
    <property type="entry name" value="Metallo-hydrolase/oxidoreductase"/>
    <property type="match status" value="1"/>
</dbReference>
<dbReference type="GO" id="GO:0042781">
    <property type="term" value="F:3'-tRNA processing endoribonuclease activity"/>
    <property type="evidence" value="ECO:0007669"/>
    <property type="project" value="TreeGrafter"/>
</dbReference>
<dbReference type="CDD" id="cd07716">
    <property type="entry name" value="RNaseZ_short-form-like_MBL-fold"/>
    <property type="match status" value="1"/>
</dbReference>
<dbReference type="PANTHER" id="PTHR46018">
    <property type="entry name" value="ZINC PHOSPHODIESTERASE ELAC PROTEIN 1"/>
    <property type="match status" value="1"/>
</dbReference>
<dbReference type="OrthoDB" id="9800940at2"/>
<dbReference type="AlphaFoldDB" id="A0A2A9DPL0"/>
<evidence type="ECO:0000313" key="2">
    <source>
        <dbReference type="EMBL" id="PFG28115.1"/>
    </source>
</evidence>
<evidence type="ECO:0000259" key="1">
    <source>
        <dbReference type="Pfam" id="PF12706"/>
    </source>
</evidence>
<dbReference type="InterPro" id="IPR001279">
    <property type="entry name" value="Metallo-B-lactamas"/>
</dbReference>
<organism evidence="2 3">
    <name type="scientific">Corynebacterium renale</name>
    <dbReference type="NCBI Taxonomy" id="1724"/>
    <lineage>
        <taxon>Bacteria</taxon>
        <taxon>Bacillati</taxon>
        <taxon>Actinomycetota</taxon>
        <taxon>Actinomycetes</taxon>
        <taxon>Mycobacteriales</taxon>
        <taxon>Corynebacteriaceae</taxon>
        <taxon>Corynebacterium</taxon>
    </lineage>
</organism>
<gene>
    <name evidence="2" type="ORF">ATK06_1207</name>
</gene>
<dbReference type="Pfam" id="PF12706">
    <property type="entry name" value="Lactamase_B_2"/>
    <property type="match status" value="1"/>
</dbReference>
<dbReference type="PANTHER" id="PTHR46018:SF4">
    <property type="entry name" value="METALLO-HYDROLASE YHFI-RELATED"/>
    <property type="match status" value="1"/>
</dbReference>
<reference evidence="2 3" key="1">
    <citation type="submission" date="2017-10" db="EMBL/GenBank/DDBJ databases">
        <title>Sequencing the genomes of 1000 actinobacteria strains.</title>
        <authorList>
            <person name="Klenk H.-P."/>
        </authorList>
    </citation>
    <scope>NUCLEOTIDE SEQUENCE [LARGE SCALE GENOMIC DNA]</scope>
    <source>
        <strain evidence="2 3">DSM 20688</strain>
    </source>
</reference>
<dbReference type="EMBL" id="PDJF01000001">
    <property type="protein sequence ID" value="PFG28115.1"/>
    <property type="molecule type" value="Genomic_DNA"/>
</dbReference>
<feature type="domain" description="Metallo-beta-lactamase" evidence="1">
    <location>
        <begin position="53"/>
        <end position="224"/>
    </location>
</feature>
<comment type="caution">
    <text evidence="2">The sequence shown here is derived from an EMBL/GenBank/DDBJ whole genome shotgun (WGS) entry which is preliminary data.</text>
</comment>
<name>A0A2A9DPL0_9CORY</name>